<evidence type="ECO:0000313" key="4">
    <source>
        <dbReference type="Proteomes" id="UP000230066"/>
    </source>
</evidence>
<evidence type="ECO:0000256" key="1">
    <source>
        <dbReference type="RuleBase" id="RU000363"/>
    </source>
</evidence>
<keyword evidence="2" id="KW-0472">Membrane</keyword>
<keyword evidence="2" id="KW-0812">Transmembrane</keyword>
<dbReference type="GO" id="GO:0005789">
    <property type="term" value="C:endoplasmic reticulum membrane"/>
    <property type="evidence" value="ECO:0007669"/>
    <property type="project" value="TreeGrafter"/>
</dbReference>
<reference evidence="3" key="1">
    <citation type="submission" date="2019-03" db="EMBL/GenBank/DDBJ databases">
        <title>Improved annotation for the trematode Fasciola hepatica.</title>
        <authorList>
            <person name="Choi Y.-J."/>
            <person name="Martin J."/>
            <person name="Mitreva M."/>
        </authorList>
    </citation>
    <scope>NUCLEOTIDE SEQUENCE [LARGE SCALE GENOMIC DNA]</scope>
</reference>
<name>A0A4E0RHD2_FASHE</name>
<sequence length="356" mass="38040">MLYLSRHVSLQIFIIGFSAFAVLLVFFLWNRSRGSPTLNVSGYNVFITGGSSGIGLALAHLFYGAGASVTLIARDMARLQGAKEALIANHGDRRRIHLLSLDLGGSYSNIEQTLSAHVALVGTADILINCAGYALSQSFIDTPVDSIESLIRINYLASAYVTKALLPHMLKGREQNGVIIRSIDRRIVFVSTMAAQVSVYGFAAYGASKCAVRGLAETLRMELEPTGPLVTLAFPPDTDTPGLAKENVGKPAATLEISAAGGLAAPEDVARTIFMDTLEGKVISAFGFEGKALSWGTAGLLPPVNACGFGWRNWLTLLIAALCEVLAAGPLRAFGIGYALWMRYVVLKHTEKFQTA</sequence>
<dbReference type="PANTHER" id="PTHR43550">
    <property type="entry name" value="3-KETODIHYDROSPHINGOSINE REDUCTASE"/>
    <property type="match status" value="1"/>
</dbReference>
<gene>
    <name evidence="3" type="ORF">D915_002100</name>
</gene>
<dbReference type="Pfam" id="PF00106">
    <property type="entry name" value="adh_short"/>
    <property type="match status" value="1"/>
</dbReference>
<keyword evidence="2" id="KW-1133">Transmembrane helix</keyword>
<dbReference type="InterPro" id="IPR036291">
    <property type="entry name" value="NAD(P)-bd_dom_sf"/>
</dbReference>
<evidence type="ECO:0000256" key="2">
    <source>
        <dbReference type="SAM" id="Phobius"/>
    </source>
</evidence>
<comment type="caution">
    <text evidence="3">The sequence shown here is derived from an EMBL/GenBank/DDBJ whole genome shotgun (WGS) entry which is preliminary data.</text>
</comment>
<dbReference type="Proteomes" id="UP000230066">
    <property type="component" value="Unassembled WGS sequence"/>
</dbReference>
<proteinExistence type="inferred from homology"/>
<feature type="transmembrane region" description="Helical" evidence="2">
    <location>
        <begin position="49"/>
        <end position="73"/>
    </location>
</feature>
<dbReference type="Gene3D" id="3.40.50.720">
    <property type="entry name" value="NAD(P)-binding Rossmann-like Domain"/>
    <property type="match status" value="1"/>
</dbReference>
<organism evidence="3 4">
    <name type="scientific">Fasciola hepatica</name>
    <name type="common">Liver fluke</name>
    <dbReference type="NCBI Taxonomy" id="6192"/>
    <lineage>
        <taxon>Eukaryota</taxon>
        <taxon>Metazoa</taxon>
        <taxon>Spiralia</taxon>
        <taxon>Lophotrochozoa</taxon>
        <taxon>Platyhelminthes</taxon>
        <taxon>Trematoda</taxon>
        <taxon>Digenea</taxon>
        <taxon>Plagiorchiida</taxon>
        <taxon>Echinostomata</taxon>
        <taxon>Echinostomatoidea</taxon>
        <taxon>Fasciolidae</taxon>
        <taxon>Fasciola</taxon>
    </lineage>
</organism>
<dbReference type="PANTHER" id="PTHR43550:SF3">
    <property type="entry name" value="3-KETODIHYDROSPHINGOSINE REDUCTASE"/>
    <property type="match status" value="1"/>
</dbReference>
<dbReference type="GO" id="GO:0047560">
    <property type="term" value="F:3-dehydrosphinganine reductase activity"/>
    <property type="evidence" value="ECO:0007669"/>
    <property type="project" value="TreeGrafter"/>
</dbReference>
<dbReference type="GO" id="GO:0030148">
    <property type="term" value="P:sphingolipid biosynthetic process"/>
    <property type="evidence" value="ECO:0007669"/>
    <property type="project" value="TreeGrafter"/>
</dbReference>
<dbReference type="AlphaFoldDB" id="A0A4E0RHD2"/>
<evidence type="ECO:0000313" key="3">
    <source>
        <dbReference type="EMBL" id="THD27023.1"/>
    </source>
</evidence>
<dbReference type="GO" id="GO:0006666">
    <property type="term" value="P:3-keto-sphinganine metabolic process"/>
    <property type="evidence" value="ECO:0007669"/>
    <property type="project" value="TreeGrafter"/>
</dbReference>
<dbReference type="SUPFAM" id="SSF51735">
    <property type="entry name" value="NAD(P)-binding Rossmann-fold domains"/>
    <property type="match status" value="1"/>
</dbReference>
<dbReference type="PRINTS" id="PR00081">
    <property type="entry name" value="GDHRDH"/>
</dbReference>
<feature type="transmembrane region" description="Helical" evidence="2">
    <location>
        <begin position="12"/>
        <end position="29"/>
    </location>
</feature>
<keyword evidence="4" id="KW-1185">Reference proteome</keyword>
<dbReference type="EMBL" id="JXXN02000550">
    <property type="protein sequence ID" value="THD27023.1"/>
    <property type="molecule type" value="Genomic_DNA"/>
</dbReference>
<accession>A0A4E0RHD2</accession>
<comment type="similarity">
    <text evidence="1">Belongs to the short-chain dehydrogenases/reductases (SDR) family.</text>
</comment>
<protein>
    <submittedName>
        <fullName evidence="3">3 ketodihydrosphingosine reductase</fullName>
    </submittedName>
</protein>
<dbReference type="InterPro" id="IPR002347">
    <property type="entry name" value="SDR_fam"/>
</dbReference>
<dbReference type="PRINTS" id="PR00080">
    <property type="entry name" value="SDRFAMILY"/>
</dbReference>